<protein>
    <submittedName>
        <fullName evidence="2">Unannotated protein</fullName>
    </submittedName>
</protein>
<organism evidence="2">
    <name type="scientific">freshwater metagenome</name>
    <dbReference type="NCBI Taxonomy" id="449393"/>
    <lineage>
        <taxon>unclassified sequences</taxon>
        <taxon>metagenomes</taxon>
        <taxon>ecological metagenomes</taxon>
    </lineage>
</organism>
<evidence type="ECO:0000256" key="1">
    <source>
        <dbReference type="SAM" id="MobiDB-lite"/>
    </source>
</evidence>
<dbReference type="EMBL" id="CAFBPJ010000226">
    <property type="protein sequence ID" value="CAB5029699.1"/>
    <property type="molecule type" value="Genomic_DNA"/>
</dbReference>
<evidence type="ECO:0000313" key="2">
    <source>
        <dbReference type="EMBL" id="CAB5029699.1"/>
    </source>
</evidence>
<feature type="compositionally biased region" description="Low complexity" evidence="1">
    <location>
        <begin position="165"/>
        <end position="180"/>
    </location>
</feature>
<feature type="region of interest" description="Disordered" evidence="1">
    <location>
        <begin position="151"/>
        <end position="224"/>
    </location>
</feature>
<feature type="compositionally biased region" description="Polar residues" evidence="1">
    <location>
        <begin position="23"/>
        <end position="35"/>
    </location>
</feature>
<accession>A0A6J7RLE8</accession>
<name>A0A6J7RLE8_9ZZZZ</name>
<dbReference type="AlphaFoldDB" id="A0A6J7RLE8"/>
<feature type="region of interest" description="Disordered" evidence="1">
    <location>
        <begin position="1"/>
        <end position="73"/>
    </location>
</feature>
<reference evidence="2" key="1">
    <citation type="submission" date="2020-05" db="EMBL/GenBank/DDBJ databases">
        <authorList>
            <person name="Chiriac C."/>
            <person name="Salcher M."/>
            <person name="Ghai R."/>
            <person name="Kavagutti S V."/>
        </authorList>
    </citation>
    <scope>NUCLEOTIDE SEQUENCE</scope>
</reference>
<feature type="compositionally biased region" description="Low complexity" evidence="1">
    <location>
        <begin position="215"/>
        <end position="224"/>
    </location>
</feature>
<sequence length="277" mass="28254">MSRKSPASETPPPITKAVGSKTAAKSANPRPSQVPTPLKASMATRSPSSAALVKCAPWTPSGVPSPSDSRRPASPRLLAARALASRTSALPLAYCSQHPLRPQAHGNPSGIAFIWPISPAAPCAPRNNTPSMMMPPPMPVPTVTIVKSSISSPAPNLNSPHAAAFPSFSTTTGRPTTSSSKARAGTFDQPRFGAKKTVDLAESTGPATPNPTPTTAPGYGALSSATTSATTARALFASLRGDSRRAVVTIAPDSSTKPAKILVPPTSTPTLKVISSA</sequence>
<proteinExistence type="predicted"/>
<gene>
    <name evidence="2" type="ORF">UFOPK4092_01495</name>
</gene>
<feature type="compositionally biased region" description="Low complexity" evidence="1">
    <location>
        <begin position="64"/>
        <end position="73"/>
    </location>
</feature>